<dbReference type="NCBIfam" id="NF040603">
    <property type="entry name" value="choice_anch_P"/>
    <property type="match status" value="1"/>
</dbReference>
<proteinExistence type="predicted"/>
<dbReference type="AlphaFoldDB" id="A0A1H2SMA2"/>
<accession>A0A1H2SMA2</accession>
<gene>
    <name evidence="3" type="ORF">SAMN04487960_102174</name>
</gene>
<keyword evidence="2" id="KW-0732">Signal</keyword>
<dbReference type="NCBIfam" id="NF041523">
    <property type="entry name" value="post_COAP_1"/>
    <property type="match status" value="1"/>
</dbReference>
<evidence type="ECO:0000313" key="3">
    <source>
        <dbReference type="EMBL" id="SDW32803.1"/>
    </source>
</evidence>
<reference evidence="3 4" key="1">
    <citation type="submission" date="2016-10" db="EMBL/GenBank/DDBJ databases">
        <authorList>
            <person name="de Groot N.N."/>
        </authorList>
    </citation>
    <scope>NUCLEOTIDE SEQUENCE [LARGE SCALE GENOMIC DNA]</scope>
    <source>
        <strain evidence="3 4">CGMCC 1.7059</strain>
    </source>
</reference>
<feature type="region of interest" description="Disordered" evidence="1">
    <location>
        <begin position="355"/>
        <end position="381"/>
    </location>
</feature>
<feature type="chain" id="PRO_5011742242" evidence="2">
    <location>
        <begin position="31"/>
        <end position="381"/>
    </location>
</feature>
<name>A0A1H2SMA2_9GAMM</name>
<feature type="signal peptide" evidence="2">
    <location>
        <begin position="1"/>
        <end position="30"/>
    </location>
</feature>
<sequence length="381" mass="39002">MSDWNSQLTGVVKLLSIVCLGVVLASPATAGNGNGKNGNQGGSDPVVEPSVMATYRGSAKALDVSVNLLVLSKDLVISDTGELDSVGGSKDESLLEINEDIVQAALLKATTVGSGHQTDSMAQTLGLNLDLTSLGVGLSIGASVLEAGATARCQNGDVALTGYSDIVGLTINGQSIEVGTDPNVSVDLGPLLEVHINEQIVDSYGMTVNALRVVVLDVLGAPVAEVIISQARAGIDCGSGPEGECPDGADFVTGGGFIMGPDGNRVTFSVHGGYFPNGDLKGGMNLVTSGHHIKGSPALGYYIIDETTRQLDFMADDSGQATVCTVTVADNGEPGRDDTFAITCDTGYNTSGVMSQGGNIQLHKPQACSDSKTNKRGGRNR</sequence>
<evidence type="ECO:0000256" key="2">
    <source>
        <dbReference type="SAM" id="SignalP"/>
    </source>
</evidence>
<dbReference type="STRING" id="488533.SAMN04487960_102174"/>
<evidence type="ECO:0000313" key="4">
    <source>
        <dbReference type="Proteomes" id="UP000199675"/>
    </source>
</evidence>
<dbReference type="Proteomes" id="UP000199675">
    <property type="component" value="Unassembled WGS sequence"/>
</dbReference>
<protein>
    <submittedName>
        <fullName evidence="3">Uncharacterized protein</fullName>
    </submittedName>
</protein>
<organism evidence="3 4">
    <name type="scientific">Marinobacter mobilis</name>
    <dbReference type="NCBI Taxonomy" id="488533"/>
    <lineage>
        <taxon>Bacteria</taxon>
        <taxon>Pseudomonadati</taxon>
        <taxon>Pseudomonadota</taxon>
        <taxon>Gammaproteobacteria</taxon>
        <taxon>Pseudomonadales</taxon>
        <taxon>Marinobacteraceae</taxon>
        <taxon>Marinobacter</taxon>
    </lineage>
</organism>
<keyword evidence="4" id="KW-1185">Reference proteome</keyword>
<dbReference type="EMBL" id="FNNE01000002">
    <property type="protein sequence ID" value="SDW32803.1"/>
    <property type="molecule type" value="Genomic_DNA"/>
</dbReference>
<evidence type="ECO:0000256" key="1">
    <source>
        <dbReference type="SAM" id="MobiDB-lite"/>
    </source>
</evidence>